<evidence type="ECO:0000313" key="1">
    <source>
        <dbReference type="EMBL" id="KKN27686.1"/>
    </source>
</evidence>
<accession>A0A0F9RRR9</accession>
<gene>
    <name evidence="1" type="ORF">LCGC14_0862260</name>
</gene>
<organism evidence="1">
    <name type="scientific">marine sediment metagenome</name>
    <dbReference type="NCBI Taxonomy" id="412755"/>
    <lineage>
        <taxon>unclassified sequences</taxon>
        <taxon>metagenomes</taxon>
        <taxon>ecological metagenomes</taxon>
    </lineage>
</organism>
<dbReference type="AlphaFoldDB" id="A0A0F9RRR9"/>
<name>A0A0F9RRR9_9ZZZZ</name>
<proteinExistence type="predicted"/>
<protein>
    <submittedName>
        <fullName evidence="1">Uncharacterized protein</fullName>
    </submittedName>
</protein>
<sequence>MIHFLRDKNNHTIVDVEALPSDIKCVIVIERFAEKLLSLSDALRPLFIADMQLIQEIRGYLFEKNTWKETPDEIARNWLIPVAQRWDLVYVTD</sequence>
<dbReference type="EMBL" id="LAZR01002618">
    <property type="protein sequence ID" value="KKN27686.1"/>
    <property type="molecule type" value="Genomic_DNA"/>
</dbReference>
<comment type="caution">
    <text evidence="1">The sequence shown here is derived from an EMBL/GenBank/DDBJ whole genome shotgun (WGS) entry which is preliminary data.</text>
</comment>
<reference evidence="1" key="1">
    <citation type="journal article" date="2015" name="Nature">
        <title>Complex archaea that bridge the gap between prokaryotes and eukaryotes.</title>
        <authorList>
            <person name="Spang A."/>
            <person name="Saw J.H."/>
            <person name="Jorgensen S.L."/>
            <person name="Zaremba-Niedzwiedzka K."/>
            <person name="Martijn J."/>
            <person name="Lind A.E."/>
            <person name="van Eijk R."/>
            <person name="Schleper C."/>
            <person name="Guy L."/>
            <person name="Ettema T.J."/>
        </authorList>
    </citation>
    <scope>NUCLEOTIDE SEQUENCE</scope>
</reference>